<sequence>MISSTNSGGLSNSFLTIQNLLEEETTMEHNFKGIKEALTSMCHEVLGHKKHHHKEWISVETLDKIQERKKRRQKLTAVGQEQRKSFHRPNTQKRTSN</sequence>
<dbReference type="Proteomes" id="UP000269396">
    <property type="component" value="Unassembled WGS sequence"/>
</dbReference>
<dbReference type="AlphaFoldDB" id="A0A183NUD6"/>
<accession>A0A183NUD6</accession>
<dbReference type="EMBL" id="UZAL01027178">
    <property type="protein sequence ID" value="VDP30062.1"/>
    <property type="molecule type" value="Genomic_DNA"/>
</dbReference>
<keyword evidence="3" id="KW-1185">Reference proteome</keyword>
<evidence type="ECO:0000313" key="2">
    <source>
        <dbReference type="EMBL" id="VDP30062.1"/>
    </source>
</evidence>
<name>A0A183NUD6_9TREM</name>
<protein>
    <submittedName>
        <fullName evidence="2">Uncharacterized protein</fullName>
    </submittedName>
</protein>
<feature type="compositionally biased region" description="Basic residues" evidence="1">
    <location>
        <begin position="85"/>
        <end position="97"/>
    </location>
</feature>
<reference evidence="2 3" key="1">
    <citation type="submission" date="2018-11" db="EMBL/GenBank/DDBJ databases">
        <authorList>
            <consortium name="Pathogen Informatics"/>
        </authorList>
    </citation>
    <scope>NUCLEOTIDE SEQUENCE [LARGE SCALE GENOMIC DNA]</scope>
    <source>
        <strain>Denwood</strain>
        <strain evidence="3">Zambia</strain>
    </source>
</reference>
<evidence type="ECO:0000256" key="1">
    <source>
        <dbReference type="SAM" id="MobiDB-lite"/>
    </source>
</evidence>
<organism evidence="2 3">
    <name type="scientific">Schistosoma mattheei</name>
    <dbReference type="NCBI Taxonomy" id="31246"/>
    <lineage>
        <taxon>Eukaryota</taxon>
        <taxon>Metazoa</taxon>
        <taxon>Spiralia</taxon>
        <taxon>Lophotrochozoa</taxon>
        <taxon>Platyhelminthes</taxon>
        <taxon>Trematoda</taxon>
        <taxon>Digenea</taxon>
        <taxon>Strigeidida</taxon>
        <taxon>Schistosomatoidea</taxon>
        <taxon>Schistosomatidae</taxon>
        <taxon>Schistosoma</taxon>
    </lineage>
</organism>
<evidence type="ECO:0000313" key="3">
    <source>
        <dbReference type="Proteomes" id="UP000269396"/>
    </source>
</evidence>
<feature type="region of interest" description="Disordered" evidence="1">
    <location>
        <begin position="68"/>
        <end position="97"/>
    </location>
</feature>
<proteinExistence type="predicted"/>
<gene>
    <name evidence="2" type="ORF">SMTD_LOCUS5722</name>
</gene>